<dbReference type="SUPFAM" id="SSF55874">
    <property type="entry name" value="ATPase domain of HSP90 chaperone/DNA topoisomerase II/histidine kinase"/>
    <property type="match status" value="1"/>
</dbReference>
<dbReference type="InterPro" id="IPR050482">
    <property type="entry name" value="Sensor_HK_TwoCompSys"/>
</dbReference>
<dbReference type="PROSITE" id="PS50109">
    <property type="entry name" value="HIS_KIN"/>
    <property type="match status" value="1"/>
</dbReference>
<organism evidence="19 20">
    <name type="scientific">Microbispora corallina</name>
    <dbReference type="NCBI Taxonomy" id="83302"/>
    <lineage>
        <taxon>Bacteria</taxon>
        <taxon>Bacillati</taxon>
        <taxon>Actinomycetota</taxon>
        <taxon>Actinomycetes</taxon>
        <taxon>Streptosporangiales</taxon>
        <taxon>Streptosporangiaceae</taxon>
        <taxon>Microbispora</taxon>
    </lineage>
</organism>
<keyword evidence="9" id="KW-0479">Metal-binding</keyword>
<dbReference type="PANTHER" id="PTHR24421:SF62">
    <property type="entry name" value="SENSORY TRANSDUCTION HISTIDINE KINASE"/>
    <property type="match status" value="1"/>
</dbReference>
<evidence type="ECO:0000256" key="11">
    <source>
        <dbReference type="ARBA" id="ARBA00023004"/>
    </source>
</evidence>
<keyword evidence="7" id="KW-0963">Cytoplasm</keyword>
<dbReference type="InterPro" id="IPR005467">
    <property type="entry name" value="His_kinase_dom"/>
</dbReference>
<keyword evidence="17" id="KW-0812">Transmembrane</keyword>
<feature type="region of interest" description="Disordered" evidence="16">
    <location>
        <begin position="380"/>
        <end position="405"/>
    </location>
</feature>
<evidence type="ECO:0000256" key="4">
    <source>
        <dbReference type="ARBA" id="ARBA00012438"/>
    </source>
</evidence>
<keyword evidence="20" id="KW-1185">Reference proteome</keyword>
<evidence type="ECO:0000256" key="3">
    <source>
        <dbReference type="ARBA" id="ARBA00004496"/>
    </source>
</evidence>
<dbReference type="EC" id="2.7.13.3" evidence="4"/>
<dbReference type="Pfam" id="PF02518">
    <property type="entry name" value="HATPase_c"/>
    <property type="match status" value="1"/>
</dbReference>
<feature type="domain" description="Histidine kinase" evidence="18">
    <location>
        <begin position="319"/>
        <end position="405"/>
    </location>
</feature>
<evidence type="ECO:0000256" key="8">
    <source>
        <dbReference type="ARBA" id="ARBA00022679"/>
    </source>
</evidence>
<evidence type="ECO:0000256" key="14">
    <source>
        <dbReference type="ARBA" id="ARBA00024827"/>
    </source>
</evidence>
<dbReference type="CDD" id="cd16917">
    <property type="entry name" value="HATPase_UhpB-NarQ-NarX-like"/>
    <property type="match status" value="1"/>
</dbReference>
<feature type="transmembrane region" description="Helical" evidence="17">
    <location>
        <begin position="131"/>
        <end position="151"/>
    </location>
</feature>
<keyword evidence="12" id="KW-0902">Two-component regulatory system</keyword>
<dbReference type="PIRSF" id="PIRSF037434">
    <property type="entry name" value="STHK_ChrS"/>
    <property type="match status" value="1"/>
</dbReference>
<keyword evidence="8" id="KW-0808">Transferase</keyword>
<dbReference type="InterPro" id="IPR004358">
    <property type="entry name" value="Sig_transdc_His_kin-like_C"/>
</dbReference>
<dbReference type="EMBL" id="BOOC01000010">
    <property type="protein sequence ID" value="GIH39662.1"/>
    <property type="molecule type" value="Genomic_DNA"/>
</dbReference>
<name>A0ABQ4FXX9_9ACTN</name>
<evidence type="ECO:0000256" key="5">
    <source>
        <dbReference type="ARBA" id="ARBA00017322"/>
    </source>
</evidence>
<evidence type="ECO:0000256" key="7">
    <source>
        <dbReference type="ARBA" id="ARBA00022490"/>
    </source>
</evidence>
<keyword evidence="13" id="KW-0411">Iron-sulfur</keyword>
<comment type="function">
    <text evidence="14">Member of the two-component regulatory system NreB/NreC involved in the control of dissimilatory nitrate/nitrite reduction in response to oxygen. NreB functions as a direct oxygen sensor histidine kinase which is autophosphorylated, in the absence of oxygen, probably at the conserved histidine residue, and transfers its phosphate group probably to a conserved aspartate residue of NreC. NreB/NreC activates the expression of the nitrate (narGHJI) and nitrite (nir) reductase operons, as well as the putative nitrate transporter gene narT.</text>
</comment>
<feature type="transmembrane region" description="Helical" evidence="17">
    <location>
        <begin position="31"/>
        <end position="50"/>
    </location>
</feature>
<keyword evidence="17" id="KW-1133">Transmembrane helix</keyword>
<feature type="region of interest" description="Disordered" evidence="16">
    <location>
        <begin position="1"/>
        <end position="20"/>
    </location>
</feature>
<evidence type="ECO:0000256" key="12">
    <source>
        <dbReference type="ARBA" id="ARBA00023012"/>
    </source>
</evidence>
<proteinExistence type="predicted"/>
<evidence type="ECO:0000256" key="2">
    <source>
        <dbReference type="ARBA" id="ARBA00001966"/>
    </source>
</evidence>
<dbReference type="Gene3D" id="1.20.5.1930">
    <property type="match status" value="1"/>
</dbReference>
<evidence type="ECO:0000256" key="16">
    <source>
        <dbReference type="SAM" id="MobiDB-lite"/>
    </source>
</evidence>
<dbReference type="PRINTS" id="PR00344">
    <property type="entry name" value="BCTRLSENSOR"/>
</dbReference>
<evidence type="ECO:0000256" key="6">
    <source>
        <dbReference type="ARBA" id="ARBA00022485"/>
    </source>
</evidence>
<feature type="transmembrane region" description="Helical" evidence="17">
    <location>
        <begin position="62"/>
        <end position="80"/>
    </location>
</feature>
<evidence type="ECO:0000313" key="20">
    <source>
        <dbReference type="Proteomes" id="UP000603904"/>
    </source>
</evidence>
<evidence type="ECO:0000256" key="15">
    <source>
        <dbReference type="ARBA" id="ARBA00030800"/>
    </source>
</evidence>
<gene>
    <name evidence="19" type="ORF">Mco01_26620</name>
</gene>
<evidence type="ECO:0000256" key="17">
    <source>
        <dbReference type="SAM" id="Phobius"/>
    </source>
</evidence>
<dbReference type="PANTHER" id="PTHR24421">
    <property type="entry name" value="NITRATE/NITRITE SENSOR PROTEIN NARX-RELATED"/>
    <property type="match status" value="1"/>
</dbReference>
<protein>
    <recommendedName>
        <fullName evidence="5">Oxygen sensor histidine kinase NreB</fullName>
        <ecNumber evidence="4">2.7.13.3</ecNumber>
    </recommendedName>
    <alternativeName>
        <fullName evidence="15">Nitrogen regulation protein B</fullName>
    </alternativeName>
</protein>
<reference evidence="19 20" key="1">
    <citation type="submission" date="2021-01" db="EMBL/GenBank/DDBJ databases">
        <title>Whole genome shotgun sequence of Microbispora corallina NBRC 16416.</title>
        <authorList>
            <person name="Komaki H."/>
            <person name="Tamura T."/>
        </authorList>
    </citation>
    <scope>NUCLEOTIDE SEQUENCE [LARGE SCALE GENOMIC DNA]</scope>
    <source>
        <strain evidence="19 20">NBRC 16416</strain>
    </source>
</reference>
<keyword evidence="10 19" id="KW-0418">Kinase</keyword>
<comment type="cofactor">
    <cofactor evidence="2">
        <name>[4Fe-4S] cluster</name>
        <dbReference type="ChEBI" id="CHEBI:49883"/>
    </cofactor>
</comment>
<comment type="catalytic activity">
    <reaction evidence="1">
        <text>ATP + protein L-histidine = ADP + protein N-phospho-L-histidine.</text>
        <dbReference type="EC" id="2.7.13.3"/>
    </reaction>
</comment>
<accession>A0ABQ4FXX9</accession>
<dbReference type="InterPro" id="IPR036890">
    <property type="entry name" value="HATPase_C_sf"/>
</dbReference>
<feature type="transmembrane region" description="Helical" evidence="17">
    <location>
        <begin position="92"/>
        <end position="119"/>
    </location>
</feature>
<evidence type="ECO:0000259" key="18">
    <source>
        <dbReference type="PROSITE" id="PS50109"/>
    </source>
</evidence>
<dbReference type="InterPro" id="IPR003594">
    <property type="entry name" value="HATPase_dom"/>
</dbReference>
<keyword evidence="17" id="KW-0472">Membrane</keyword>
<evidence type="ECO:0000256" key="10">
    <source>
        <dbReference type="ARBA" id="ARBA00022777"/>
    </source>
</evidence>
<dbReference type="Pfam" id="PF07730">
    <property type="entry name" value="HisKA_3"/>
    <property type="match status" value="1"/>
</dbReference>
<feature type="transmembrane region" description="Helical" evidence="17">
    <location>
        <begin position="157"/>
        <end position="178"/>
    </location>
</feature>
<dbReference type="GO" id="GO:0016301">
    <property type="term" value="F:kinase activity"/>
    <property type="evidence" value="ECO:0007669"/>
    <property type="project" value="UniProtKB-KW"/>
</dbReference>
<dbReference type="Gene3D" id="3.30.565.10">
    <property type="entry name" value="Histidine kinase-like ATPase, C-terminal domain"/>
    <property type="match status" value="1"/>
</dbReference>
<evidence type="ECO:0000313" key="19">
    <source>
        <dbReference type="EMBL" id="GIH39662.1"/>
    </source>
</evidence>
<dbReference type="Proteomes" id="UP000603904">
    <property type="component" value="Unassembled WGS sequence"/>
</dbReference>
<evidence type="ECO:0000256" key="13">
    <source>
        <dbReference type="ARBA" id="ARBA00023014"/>
    </source>
</evidence>
<sequence length="405" mass="41824">MTGVTTAGECRSQDAAGPATPGPHAWEALRGWEVLFGLSVAVAVLFVVVGDGPSPVTRGVSVALLVVDVVAYVLLGRPAILEDEDGGRRALAYWAVVLVTFVPATVLSPSASFALFALCPQAFMTLGTRTAAGAVIVLNVAPAIRFLTAPGAGPARVLLFGASAAVVLTFTLVFGPWISRIIAQSAERAQLIAELEASRAEAARLYAERGALAERERLAGEIHDTLAQGLTSIIMLIQAAQAQPDPTRHLGLAVQTARENLAEARALIAALSPPPLDGSTLEEALRRVTARLGEELGVEAAFTTSGRSRPLPPNVEVVLVRAAQEGLANVRRHAGASSVTVSLAYGEADVRMGVRDDGGGFDAGTAHGFGLRAMRTRVEQEGGSLGVDSAPGDGTTLTVTLPAAP</sequence>
<dbReference type="RefSeq" id="WP_204057178.1">
    <property type="nucleotide sequence ID" value="NZ_BAAAGP010000004.1"/>
</dbReference>
<dbReference type="InterPro" id="IPR017205">
    <property type="entry name" value="Sig_transdc_His_kinase_ChrS"/>
</dbReference>
<comment type="subcellular location">
    <subcellularLocation>
        <location evidence="3">Cytoplasm</location>
    </subcellularLocation>
</comment>
<dbReference type="SMART" id="SM00387">
    <property type="entry name" value="HATPase_c"/>
    <property type="match status" value="1"/>
</dbReference>
<keyword evidence="11" id="KW-0408">Iron</keyword>
<keyword evidence="6" id="KW-0004">4Fe-4S</keyword>
<evidence type="ECO:0000256" key="9">
    <source>
        <dbReference type="ARBA" id="ARBA00022723"/>
    </source>
</evidence>
<dbReference type="InterPro" id="IPR011712">
    <property type="entry name" value="Sig_transdc_His_kin_sub3_dim/P"/>
</dbReference>
<comment type="caution">
    <text evidence="19">The sequence shown here is derived from an EMBL/GenBank/DDBJ whole genome shotgun (WGS) entry which is preliminary data.</text>
</comment>
<evidence type="ECO:0000256" key="1">
    <source>
        <dbReference type="ARBA" id="ARBA00000085"/>
    </source>
</evidence>